<keyword evidence="1 4" id="KW-0489">Methyltransferase</keyword>
<dbReference type="AlphaFoldDB" id="A0A1G8M3B1"/>
<dbReference type="InterPro" id="IPR036589">
    <property type="entry name" value="HCY_dom_sf"/>
</dbReference>
<dbReference type="InterPro" id="IPR017226">
    <property type="entry name" value="BHMT-like"/>
</dbReference>
<dbReference type="GO" id="GO:0008168">
    <property type="term" value="F:methyltransferase activity"/>
    <property type="evidence" value="ECO:0007669"/>
    <property type="project" value="UniProtKB-UniRule"/>
</dbReference>
<dbReference type="GO" id="GO:0009086">
    <property type="term" value="P:methionine biosynthetic process"/>
    <property type="evidence" value="ECO:0007669"/>
    <property type="project" value="InterPro"/>
</dbReference>
<dbReference type="Proteomes" id="UP000199706">
    <property type="component" value="Unassembled WGS sequence"/>
</dbReference>
<sequence length="310" mass="33226">MNERELMSLRLRLASKMPVLLDGATATELQRRGFEMQPPLWSAQALLTPEGRAALLEIHGEYVEAGADIITANTFRTTRKAVSASNQRIAAAELTAIAIGLARQAIDQFAGDRQVLIAGSLAPIGDAYRPEDTPSSGILREEHHDSIAGLLDAGADLILAETINTWREAEVIGALCREMQAPFIVSFVCNHDGLLLSGEDYAPLTRFVTEFAPLAISVNCSNLAATHLALSRLPSVSDLALGAYPNVEDRSTELADTPGGYLRPNVSTRQFVEFISESASRYGLSLVGGCCGTSPRYIAALRKLVDAGAM</sequence>
<organism evidence="6 7">
    <name type="scientific">Paraburkholderia phenazinium</name>
    <dbReference type="NCBI Taxonomy" id="60549"/>
    <lineage>
        <taxon>Bacteria</taxon>
        <taxon>Pseudomonadati</taxon>
        <taxon>Pseudomonadota</taxon>
        <taxon>Betaproteobacteria</taxon>
        <taxon>Burkholderiales</taxon>
        <taxon>Burkholderiaceae</taxon>
        <taxon>Paraburkholderia</taxon>
    </lineage>
</organism>
<feature type="binding site" evidence="3 4">
    <location>
        <position position="220"/>
    </location>
    <ligand>
        <name>Zn(2+)</name>
        <dbReference type="ChEBI" id="CHEBI:29105"/>
    </ligand>
</feature>
<keyword evidence="3 4" id="KW-0862">Zinc</keyword>
<dbReference type="PROSITE" id="PS50970">
    <property type="entry name" value="HCY"/>
    <property type="match status" value="1"/>
</dbReference>
<evidence type="ECO:0000256" key="1">
    <source>
        <dbReference type="ARBA" id="ARBA00022603"/>
    </source>
</evidence>
<dbReference type="PANTHER" id="PTHR11103:SF18">
    <property type="entry name" value="SLR1189 PROTEIN"/>
    <property type="match status" value="1"/>
</dbReference>
<evidence type="ECO:0000256" key="2">
    <source>
        <dbReference type="ARBA" id="ARBA00022679"/>
    </source>
</evidence>
<dbReference type="Pfam" id="PF02574">
    <property type="entry name" value="S-methyl_trans"/>
    <property type="match status" value="1"/>
</dbReference>
<dbReference type="InterPro" id="IPR003726">
    <property type="entry name" value="HCY_dom"/>
</dbReference>
<dbReference type="GO" id="GO:0008270">
    <property type="term" value="F:zinc ion binding"/>
    <property type="evidence" value="ECO:0007669"/>
    <property type="project" value="InterPro"/>
</dbReference>
<evidence type="ECO:0000256" key="4">
    <source>
        <dbReference type="PROSITE-ProRule" id="PRU00333"/>
    </source>
</evidence>
<evidence type="ECO:0000313" key="6">
    <source>
        <dbReference type="EMBL" id="SDI62363.1"/>
    </source>
</evidence>
<dbReference type="SUPFAM" id="SSF82282">
    <property type="entry name" value="Homocysteine S-methyltransferase"/>
    <property type="match status" value="1"/>
</dbReference>
<dbReference type="PIRSF" id="PIRSF037505">
    <property type="entry name" value="Betaine_HMT"/>
    <property type="match status" value="1"/>
</dbReference>
<name>A0A1G8M3B1_9BURK</name>
<comment type="cofactor">
    <cofactor evidence="3">
        <name>Zn(2+)</name>
        <dbReference type="ChEBI" id="CHEBI:29105"/>
    </cofactor>
    <text evidence="3">Binds 1 zinc ion per subunit.</text>
</comment>
<feature type="binding site" evidence="3 4">
    <location>
        <position position="291"/>
    </location>
    <ligand>
        <name>Zn(2+)</name>
        <dbReference type="ChEBI" id="CHEBI:29105"/>
    </ligand>
</feature>
<feature type="domain" description="Hcy-binding" evidence="5">
    <location>
        <begin position="7"/>
        <end position="305"/>
    </location>
</feature>
<keyword evidence="3 4" id="KW-0479">Metal-binding</keyword>
<evidence type="ECO:0000259" key="5">
    <source>
        <dbReference type="PROSITE" id="PS50970"/>
    </source>
</evidence>
<reference evidence="6 7" key="1">
    <citation type="submission" date="2016-10" db="EMBL/GenBank/DDBJ databases">
        <authorList>
            <person name="de Groot N.N."/>
        </authorList>
    </citation>
    <scope>NUCLEOTIDE SEQUENCE [LARGE SCALE GENOMIC DNA]</scope>
    <source>
        <strain evidence="6 7">LMG 2247</strain>
    </source>
</reference>
<dbReference type="GO" id="GO:0032259">
    <property type="term" value="P:methylation"/>
    <property type="evidence" value="ECO:0007669"/>
    <property type="project" value="UniProtKB-KW"/>
</dbReference>
<proteinExistence type="predicted"/>
<accession>A0A1G8M3B1</accession>
<evidence type="ECO:0000313" key="7">
    <source>
        <dbReference type="Proteomes" id="UP000199706"/>
    </source>
</evidence>
<evidence type="ECO:0000256" key="3">
    <source>
        <dbReference type="PIRSR" id="PIRSR037505-2"/>
    </source>
</evidence>
<dbReference type="EMBL" id="FNCJ01000028">
    <property type="protein sequence ID" value="SDI62363.1"/>
    <property type="molecule type" value="Genomic_DNA"/>
</dbReference>
<protein>
    <submittedName>
        <fullName evidence="6">Homocysteine S-methyltransferase</fullName>
    </submittedName>
</protein>
<dbReference type="Gene3D" id="3.20.20.330">
    <property type="entry name" value="Homocysteine-binding-like domain"/>
    <property type="match status" value="1"/>
</dbReference>
<keyword evidence="2 4" id="KW-0808">Transferase</keyword>
<feature type="binding site" evidence="3 4">
    <location>
        <position position="290"/>
    </location>
    <ligand>
        <name>Zn(2+)</name>
        <dbReference type="ChEBI" id="CHEBI:29105"/>
    </ligand>
</feature>
<dbReference type="PANTHER" id="PTHR11103">
    <property type="entry name" value="SLR1189 PROTEIN"/>
    <property type="match status" value="1"/>
</dbReference>
<gene>
    <name evidence="6" type="ORF">SAMN05216466_12826</name>
</gene>